<dbReference type="InterPro" id="IPR029058">
    <property type="entry name" value="AB_hydrolase_fold"/>
</dbReference>
<dbReference type="Gene3D" id="3.40.50.1820">
    <property type="entry name" value="alpha/beta hydrolase"/>
    <property type="match status" value="1"/>
</dbReference>
<accession>A0A8J3M109</accession>
<reference evidence="2" key="2">
    <citation type="submission" date="2020-09" db="EMBL/GenBank/DDBJ databases">
        <authorList>
            <person name="Sun Q."/>
            <person name="Zhou Y."/>
        </authorList>
    </citation>
    <scope>NUCLEOTIDE SEQUENCE</scope>
    <source>
        <strain evidence="2">CGMCC 1.16548</strain>
    </source>
</reference>
<reference evidence="2" key="1">
    <citation type="journal article" date="2014" name="Int. J. Syst. Evol. Microbiol.">
        <title>Complete genome sequence of Corynebacterium casei LMG S-19264T (=DSM 44701T), isolated from a smear-ripened cheese.</title>
        <authorList>
            <consortium name="US DOE Joint Genome Institute (JGI-PGF)"/>
            <person name="Walter F."/>
            <person name="Albersmeier A."/>
            <person name="Kalinowski J."/>
            <person name="Ruckert C."/>
        </authorList>
    </citation>
    <scope>NUCLEOTIDE SEQUENCE</scope>
    <source>
        <strain evidence="2">CGMCC 1.16548</strain>
    </source>
</reference>
<keyword evidence="3" id="KW-1185">Reference proteome</keyword>
<protein>
    <recommendedName>
        <fullName evidence="1">Dienelactone hydrolase domain-containing protein</fullName>
    </recommendedName>
</protein>
<name>A0A8J3M109_9MICO</name>
<dbReference type="InterPro" id="IPR051049">
    <property type="entry name" value="Dienelactone_hydrolase-like"/>
</dbReference>
<dbReference type="AlphaFoldDB" id="A0A8J3M109"/>
<organism evidence="2 3">
    <name type="scientific">Pseudolysinimonas yzui</name>
    <dbReference type="NCBI Taxonomy" id="2708254"/>
    <lineage>
        <taxon>Bacteria</taxon>
        <taxon>Bacillati</taxon>
        <taxon>Actinomycetota</taxon>
        <taxon>Actinomycetes</taxon>
        <taxon>Micrococcales</taxon>
        <taxon>Microbacteriaceae</taxon>
        <taxon>Pseudolysinimonas</taxon>
    </lineage>
</organism>
<dbReference type="Pfam" id="PF01738">
    <property type="entry name" value="DLH"/>
    <property type="match status" value="1"/>
</dbReference>
<gene>
    <name evidence="2" type="ORF">GCM10011600_10970</name>
</gene>
<dbReference type="InterPro" id="IPR002925">
    <property type="entry name" value="Dienelactn_hydro"/>
</dbReference>
<dbReference type="SUPFAM" id="SSF53474">
    <property type="entry name" value="alpha/beta-Hydrolases"/>
    <property type="match status" value="1"/>
</dbReference>
<sequence length="255" mass="27478">MGALTDLDGVTAYRAEPPVPPRGGLVLIHEIWGLVPHIRDVADRYAQEGYLVIAPDLLSDAGITPEVGAELDALRHEPDEQKRLAGQALLREKMAPTREPAFARGAVAKLRRVVDALAAEPGIDGRIAVTGFCFGGTYAFALAAADSRVRASIPFYGVAPDAETVARIACPVLALYGEDDPRVMATLPETRQNMTDAGVAFTEKIYPGAQHAFFNDTNPSSYDEVAAADAWARSLAFLATHMRPRAYPRTHDTQP</sequence>
<evidence type="ECO:0000313" key="2">
    <source>
        <dbReference type="EMBL" id="GHF11521.1"/>
    </source>
</evidence>
<dbReference type="EMBL" id="BNAI01000001">
    <property type="protein sequence ID" value="GHF11521.1"/>
    <property type="molecule type" value="Genomic_DNA"/>
</dbReference>
<comment type="caution">
    <text evidence="2">The sequence shown here is derived from an EMBL/GenBank/DDBJ whole genome shotgun (WGS) entry which is preliminary data.</text>
</comment>
<dbReference type="PANTHER" id="PTHR46623:SF6">
    <property type="entry name" value="ALPHA_BETA-HYDROLASES SUPERFAMILY PROTEIN"/>
    <property type="match status" value="1"/>
</dbReference>
<evidence type="ECO:0000259" key="1">
    <source>
        <dbReference type="Pfam" id="PF01738"/>
    </source>
</evidence>
<dbReference type="Proteomes" id="UP000617531">
    <property type="component" value="Unassembled WGS sequence"/>
</dbReference>
<dbReference type="RefSeq" id="WP_191282350.1">
    <property type="nucleotide sequence ID" value="NZ_BNAI01000001.1"/>
</dbReference>
<dbReference type="PANTHER" id="PTHR46623">
    <property type="entry name" value="CARBOXYMETHYLENEBUTENOLIDASE-RELATED"/>
    <property type="match status" value="1"/>
</dbReference>
<evidence type="ECO:0000313" key="3">
    <source>
        <dbReference type="Proteomes" id="UP000617531"/>
    </source>
</evidence>
<dbReference type="GO" id="GO:0016787">
    <property type="term" value="F:hydrolase activity"/>
    <property type="evidence" value="ECO:0007669"/>
    <property type="project" value="InterPro"/>
</dbReference>
<proteinExistence type="predicted"/>
<feature type="domain" description="Dienelactone hydrolase" evidence="1">
    <location>
        <begin position="11"/>
        <end position="241"/>
    </location>
</feature>